<name>A0A0G4PYS2_PENC3</name>
<dbReference type="EMBL" id="HG793249">
    <property type="protein sequence ID" value="CRL31323.1"/>
    <property type="molecule type" value="Genomic_DNA"/>
</dbReference>
<keyword evidence="1" id="KW-0808">Transferase</keyword>
<reference evidence="1 2" key="1">
    <citation type="journal article" date="2014" name="Nat. Commun.">
        <title>Multiple recent horizontal transfers of a large genomic region in cheese making fungi.</title>
        <authorList>
            <person name="Cheeseman K."/>
            <person name="Ropars J."/>
            <person name="Renault P."/>
            <person name="Dupont J."/>
            <person name="Gouzy J."/>
            <person name="Branca A."/>
            <person name="Abraham A.L."/>
            <person name="Ceppi M."/>
            <person name="Conseiller E."/>
            <person name="Debuchy R."/>
            <person name="Malagnac F."/>
            <person name="Goarin A."/>
            <person name="Silar P."/>
            <person name="Lacoste S."/>
            <person name="Sallet E."/>
            <person name="Bensimon A."/>
            <person name="Giraud T."/>
            <person name="Brygoo Y."/>
        </authorList>
    </citation>
    <scope>NUCLEOTIDE SEQUENCE [LARGE SCALE GENOMIC DNA]</scope>
    <source>
        <strain evidence="2">FM 013</strain>
    </source>
</reference>
<dbReference type="STRING" id="1429867.A0A0G4PYS2"/>
<protein>
    <submittedName>
        <fullName evidence="1">Formate C-acetyltransferase glycine radical, conserved site</fullName>
    </submittedName>
</protein>
<dbReference type="AlphaFoldDB" id="A0A0G4PYS2"/>
<dbReference type="Proteomes" id="UP000053732">
    <property type="component" value="Unassembled WGS sequence"/>
</dbReference>
<evidence type="ECO:0000313" key="1">
    <source>
        <dbReference type="EMBL" id="CRL31323.1"/>
    </source>
</evidence>
<dbReference type="GO" id="GO:0016740">
    <property type="term" value="F:transferase activity"/>
    <property type="evidence" value="ECO:0007669"/>
    <property type="project" value="UniProtKB-KW"/>
</dbReference>
<sequence>MRTRKVYGPFRVINISDRFEGNSEAALSCLSLLFGRDPLGLNKACLRYGCTCGDCVGGFISARMRTSLTFQGELTYDLMQEGIEDGSFWVEDNDYIIVHLDSDVRQNLKSNKSLRRRFVNIFRIAVECLKANKVPSAENLEWCSNNRSEWPPHSKNYLRRAGTQMGCRAVLRYMFKTAKEWDEKAGNGECQLTLEKKWSDLPTCRNDHEFEFVARVCGYSGVDCLSLPGWYM</sequence>
<proteinExistence type="predicted"/>
<evidence type="ECO:0000313" key="2">
    <source>
        <dbReference type="Proteomes" id="UP000053732"/>
    </source>
</evidence>
<accession>A0A0G4PYS2</accession>
<keyword evidence="2" id="KW-1185">Reference proteome</keyword>
<gene>
    <name evidence="1" type="ORF">PCAMFM013_S118g000001</name>
</gene>
<organism evidence="1 2">
    <name type="scientific">Penicillium camemberti (strain FM 013)</name>
    <dbReference type="NCBI Taxonomy" id="1429867"/>
    <lineage>
        <taxon>Eukaryota</taxon>
        <taxon>Fungi</taxon>
        <taxon>Dikarya</taxon>
        <taxon>Ascomycota</taxon>
        <taxon>Pezizomycotina</taxon>
        <taxon>Eurotiomycetes</taxon>
        <taxon>Eurotiomycetidae</taxon>
        <taxon>Eurotiales</taxon>
        <taxon>Aspergillaceae</taxon>
        <taxon>Penicillium</taxon>
    </lineage>
</organism>